<gene>
    <name evidence="14" type="ORF">N788_08275</name>
</gene>
<dbReference type="AlphaFoldDB" id="A0A087MF13"/>
<keyword evidence="9" id="KW-0460">Magnesium</keyword>
<dbReference type="Proteomes" id="UP000029085">
    <property type="component" value="Unassembled WGS sequence"/>
</dbReference>
<dbReference type="InterPro" id="IPR018934">
    <property type="entry name" value="RIO_dom"/>
</dbReference>
<keyword evidence="3" id="KW-0723">Serine/threonine-protein kinase</keyword>
<evidence type="ECO:0000256" key="3">
    <source>
        <dbReference type="ARBA" id="ARBA00022527"/>
    </source>
</evidence>
<dbReference type="PANTHER" id="PTHR45723">
    <property type="entry name" value="SERINE/THREONINE-PROTEIN KINASE RIO1"/>
    <property type="match status" value="1"/>
</dbReference>
<dbReference type="Gene3D" id="1.10.510.10">
    <property type="entry name" value="Transferase(Phosphotransferase) domain 1"/>
    <property type="match status" value="1"/>
</dbReference>
<keyword evidence="6" id="KW-0547">Nucleotide-binding</keyword>
<comment type="catalytic activity">
    <reaction evidence="11">
        <text>L-seryl-[protein] + ATP = O-phospho-L-seryl-[protein] + ADP + H(+)</text>
        <dbReference type="Rhea" id="RHEA:17989"/>
        <dbReference type="Rhea" id="RHEA-COMP:9863"/>
        <dbReference type="Rhea" id="RHEA-COMP:11604"/>
        <dbReference type="ChEBI" id="CHEBI:15378"/>
        <dbReference type="ChEBI" id="CHEBI:29999"/>
        <dbReference type="ChEBI" id="CHEBI:30616"/>
        <dbReference type="ChEBI" id="CHEBI:83421"/>
        <dbReference type="ChEBI" id="CHEBI:456216"/>
        <dbReference type="EC" id="2.7.11.1"/>
    </reaction>
</comment>
<dbReference type="InterPro" id="IPR011009">
    <property type="entry name" value="Kinase-like_dom_sf"/>
</dbReference>
<dbReference type="PATRIC" id="fig|1121014.3.peg.2552"/>
<protein>
    <recommendedName>
        <fullName evidence="2">non-specific serine/threonine protein kinase</fullName>
        <ecNumber evidence="2">2.7.11.1</ecNumber>
    </recommendedName>
</protein>
<evidence type="ECO:0000256" key="4">
    <source>
        <dbReference type="ARBA" id="ARBA00022679"/>
    </source>
</evidence>
<evidence type="ECO:0000256" key="9">
    <source>
        <dbReference type="ARBA" id="ARBA00022842"/>
    </source>
</evidence>
<evidence type="ECO:0000259" key="13">
    <source>
        <dbReference type="SMART" id="SM00090"/>
    </source>
</evidence>
<dbReference type="SUPFAM" id="SSF56112">
    <property type="entry name" value="Protein kinase-like (PK-like)"/>
    <property type="match status" value="1"/>
</dbReference>
<dbReference type="RefSeq" id="WP_034225895.1">
    <property type="nucleotide sequence ID" value="NZ_AVCJ01000051.1"/>
</dbReference>
<dbReference type="EMBL" id="AVCJ01000051">
    <property type="protein sequence ID" value="KFL35466.1"/>
    <property type="molecule type" value="Genomic_DNA"/>
</dbReference>
<evidence type="ECO:0000256" key="8">
    <source>
        <dbReference type="ARBA" id="ARBA00022840"/>
    </source>
</evidence>
<feature type="domain" description="RIO kinase" evidence="13">
    <location>
        <begin position="2"/>
        <end position="235"/>
    </location>
</feature>
<organism evidence="14 15">
    <name type="scientific">Arenimonas donghaensis DSM 18148 = HO3-R19</name>
    <dbReference type="NCBI Taxonomy" id="1121014"/>
    <lineage>
        <taxon>Bacteria</taxon>
        <taxon>Pseudomonadati</taxon>
        <taxon>Pseudomonadota</taxon>
        <taxon>Gammaproteobacteria</taxon>
        <taxon>Lysobacterales</taxon>
        <taxon>Lysobacteraceae</taxon>
        <taxon>Arenimonas</taxon>
    </lineage>
</organism>
<keyword evidence="8" id="KW-0067">ATP-binding</keyword>
<evidence type="ECO:0000256" key="1">
    <source>
        <dbReference type="ARBA" id="ARBA00009196"/>
    </source>
</evidence>
<evidence type="ECO:0000313" key="14">
    <source>
        <dbReference type="EMBL" id="KFL35466.1"/>
    </source>
</evidence>
<dbReference type="PROSITE" id="PS01245">
    <property type="entry name" value="RIO1"/>
    <property type="match status" value="1"/>
</dbReference>
<keyword evidence="15" id="KW-1185">Reference proteome</keyword>
<dbReference type="GO" id="GO:0004674">
    <property type="term" value="F:protein serine/threonine kinase activity"/>
    <property type="evidence" value="ECO:0007669"/>
    <property type="project" value="UniProtKB-KW"/>
</dbReference>
<evidence type="ECO:0000256" key="12">
    <source>
        <dbReference type="SAM" id="MobiDB-lite"/>
    </source>
</evidence>
<evidence type="ECO:0000256" key="2">
    <source>
        <dbReference type="ARBA" id="ARBA00012513"/>
    </source>
</evidence>
<keyword evidence="7" id="KW-0418">Kinase</keyword>
<feature type="region of interest" description="Disordered" evidence="12">
    <location>
        <begin position="60"/>
        <end position="80"/>
    </location>
</feature>
<evidence type="ECO:0000256" key="10">
    <source>
        <dbReference type="ARBA" id="ARBA00047899"/>
    </source>
</evidence>
<evidence type="ECO:0000313" key="15">
    <source>
        <dbReference type="Proteomes" id="UP000029085"/>
    </source>
</evidence>
<dbReference type="GO" id="GO:0005524">
    <property type="term" value="F:ATP binding"/>
    <property type="evidence" value="ECO:0007669"/>
    <property type="project" value="UniProtKB-KW"/>
</dbReference>
<dbReference type="Pfam" id="PF01163">
    <property type="entry name" value="RIO1"/>
    <property type="match status" value="1"/>
</dbReference>
<sequence length="285" mass="31462">MKTPAGLQALVDDGVVHAVLRQLKSGKEASVFVVRRGDEILCAKVYKDLGQRSFQARSQYQEGRKVRGSRQARAMGKGSKFGKKELESAWKNTEVDALYQLSAANVRVPRPMGYFNGVLVMELIADSEGHSAPRLGEVQLEAGQAREFFRFLVRQVVRMLCVGVIHGDLSEYNVLVDPQGPVIIDLPQAVSAAGNNNARAMLLRDVSRLRTALARFAPDLENLHYGEEMWALFEQGELGPETELTGAFVFSEDDADVDAVLMSIEDARQEALIRQQGREAAAQDD</sequence>
<proteinExistence type="inferred from homology"/>
<evidence type="ECO:0000256" key="6">
    <source>
        <dbReference type="ARBA" id="ARBA00022741"/>
    </source>
</evidence>
<comment type="caution">
    <text evidence="14">The sequence shown here is derived from an EMBL/GenBank/DDBJ whole genome shotgun (WGS) entry which is preliminary data.</text>
</comment>
<dbReference type="EC" id="2.7.11.1" evidence="2"/>
<evidence type="ECO:0000256" key="11">
    <source>
        <dbReference type="ARBA" id="ARBA00048679"/>
    </source>
</evidence>
<evidence type="ECO:0000256" key="7">
    <source>
        <dbReference type="ARBA" id="ARBA00022777"/>
    </source>
</evidence>
<dbReference type="OrthoDB" id="9795258at2"/>
<accession>A0A087MF13</accession>
<dbReference type="InterPro" id="IPR051272">
    <property type="entry name" value="RIO-type_Ser/Thr_kinase"/>
</dbReference>
<reference evidence="14 15" key="2">
    <citation type="journal article" date="2015" name="Stand. Genomic Sci.">
        <title>High quality draft genomic sequence of Arenimonas donghaensis DSM 18148(T).</title>
        <authorList>
            <person name="Chen F."/>
            <person name="Wang H."/>
            <person name="Cao Y."/>
            <person name="Li X."/>
            <person name="Wang G."/>
        </authorList>
    </citation>
    <scope>NUCLEOTIDE SEQUENCE [LARGE SCALE GENOMIC DNA]</scope>
    <source>
        <strain evidence="14 15">HO3-R19</strain>
    </source>
</reference>
<dbReference type="CDD" id="cd05145">
    <property type="entry name" value="RIO1_like"/>
    <property type="match status" value="1"/>
</dbReference>
<dbReference type="InterPro" id="IPR000687">
    <property type="entry name" value="RIO_kinase"/>
</dbReference>
<keyword evidence="5" id="KW-0479">Metal-binding</keyword>
<dbReference type="InterPro" id="IPR048148">
    <property type="entry name" value="Prot_kin_PA4780"/>
</dbReference>
<keyword evidence="4" id="KW-0808">Transferase</keyword>
<dbReference type="InterPro" id="IPR018935">
    <property type="entry name" value="RIO_kinase_CS"/>
</dbReference>
<comment type="similarity">
    <text evidence="1">Belongs to the protein kinase superfamily. RIO-type Ser/Thr kinase family.</text>
</comment>
<name>A0A087MF13_9GAMM</name>
<dbReference type="NCBIfam" id="NF041645">
    <property type="entry name" value="prot_kin_PA4780"/>
    <property type="match status" value="1"/>
</dbReference>
<reference evidence="15" key="1">
    <citation type="submission" date="2013-08" db="EMBL/GenBank/DDBJ databases">
        <title>Genome sequencing of Arenimonas donghaensis.</title>
        <authorList>
            <person name="Chen F."/>
            <person name="Wang G."/>
        </authorList>
    </citation>
    <scope>NUCLEOTIDE SEQUENCE [LARGE SCALE GENOMIC DNA]</scope>
    <source>
        <strain evidence="15">HO3-R19</strain>
    </source>
</reference>
<dbReference type="Gene3D" id="3.30.200.20">
    <property type="entry name" value="Phosphorylase Kinase, domain 1"/>
    <property type="match status" value="1"/>
</dbReference>
<dbReference type="STRING" id="1121014.N788_08275"/>
<evidence type="ECO:0000256" key="5">
    <source>
        <dbReference type="ARBA" id="ARBA00022723"/>
    </source>
</evidence>
<dbReference type="SMART" id="SM00090">
    <property type="entry name" value="RIO"/>
    <property type="match status" value="1"/>
</dbReference>
<comment type="catalytic activity">
    <reaction evidence="10">
        <text>L-threonyl-[protein] + ATP = O-phospho-L-threonyl-[protein] + ADP + H(+)</text>
        <dbReference type="Rhea" id="RHEA:46608"/>
        <dbReference type="Rhea" id="RHEA-COMP:11060"/>
        <dbReference type="Rhea" id="RHEA-COMP:11605"/>
        <dbReference type="ChEBI" id="CHEBI:15378"/>
        <dbReference type="ChEBI" id="CHEBI:30013"/>
        <dbReference type="ChEBI" id="CHEBI:30616"/>
        <dbReference type="ChEBI" id="CHEBI:61977"/>
        <dbReference type="ChEBI" id="CHEBI:456216"/>
        <dbReference type="EC" id="2.7.11.1"/>
    </reaction>
</comment>
<dbReference type="GO" id="GO:0046872">
    <property type="term" value="F:metal ion binding"/>
    <property type="evidence" value="ECO:0007669"/>
    <property type="project" value="UniProtKB-KW"/>
</dbReference>